<evidence type="ECO:0000256" key="1">
    <source>
        <dbReference type="SAM" id="SignalP"/>
    </source>
</evidence>
<evidence type="ECO:0000313" key="2">
    <source>
        <dbReference type="EMBL" id="KXJ92619.1"/>
    </source>
</evidence>
<dbReference type="OrthoDB" id="3558870at2759"/>
<sequence>MALSTATSTFLYCTPTAAATVTSTVYTTVLPAACETGIWDATYVITDYCLGSCHGYQYPKLPPGFGVTTVHCPVCPTPDVVITCPTSPAGKPTGPLPYPVVTGNGVTITGAVATPTITIHESSCTKDCQPTVYPPGPVNPVNPPVNPPVGPGSQGTIKPPTVQTATGYNPIPTAGANSVSRSLGVISGLAAVAGYIYLL</sequence>
<gene>
    <name evidence="2" type="ORF">Micbo1qcDRAFT_49876</name>
</gene>
<dbReference type="Proteomes" id="UP000070501">
    <property type="component" value="Unassembled WGS sequence"/>
</dbReference>
<feature type="signal peptide" evidence="1">
    <location>
        <begin position="1"/>
        <end position="18"/>
    </location>
</feature>
<protein>
    <submittedName>
        <fullName evidence="2">Uncharacterized protein</fullName>
    </submittedName>
</protein>
<proteinExistence type="predicted"/>
<dbReference type="STRING" id="196109.A0A136J680"/>
<accession>A0A136J680</accession>
<dbReference type="InParanoid" id="A0A136J680"/>
<evidence type="ECO:0000313" key="3">
    <source>
        <dbReference type="Proteomes" id="UP000070501"/>
    </source>
</evidence>
<dbReference type="EMBL" id="KQ964248">
    <property type="protein sequence ID" value="KXJ92619.1"/>
    <property type="molecule type" value="Genomic_DNA"/>
</dbReference>
<keyword evidence="1" id="KW-0732">Signal</keyword>
<keyword evidence="3" id="KW-1185">Reference proteome</keyword>
<name>A0A136J680_9PEZI</name>
<organism evidence="2 3">
    <name type="scientific">Microdochium bolleyi</name>
    <dbReference type="NCBI Taxonomy" id="196109"/>
    <lineage>
        <taxon>Eukaryota</taxon>
        <taxon>Fungi</taxon>
        <taxon>Dikarya</taxon>
        <taxon>Ascomycota</taxon>
        <taxon>Pezizomycotina</taxon>
        <taxon>Sordariomycetes</taxon>
        <taxon>Xylariomycetidae</taxon>
        <taxon>Xylariales</taxon>
        <taxon>Microdochiaceae</taxon>
        <taxon>Microdochium</taxon>
    </lineage>
</organism>
<dbReference type="AlphaFoldDB" id="A0A136J680"/>
<feature type="chain" id="PRO_5007293515" evidence="1">
    <location>
        <begin position="19"/>
        <end position="199"/>
    </location>
</feature>
<reference evidence="3" key="1">
    <citation type="submission" date="2016-02" db="EMBL/GenBank/DDBJ databases">
        <title>Draft genome sequence of Microdochium bolleyi, a fungal endophyte of beachgrass.</title>
        <authorList>
            <consortium name="DOE Joint Genome Institute"/>
            <person name="David A.S."/>
            <person name="May G."/>
            <person name="Haridas S."/>
            <person name="Lim J."/>
            <person name="Wang M."/>
            <person name="Labutti K."/>
            <person name="Lipzen A."/>
            <person name="Barry K."/>
            <person name="Grigoriev I.V."/>
        </authorList>
    </citation>
    <scope>NUCLEOTIDE SEQUENCE [LARGE SCALE GENOMIC DNA]</scope>
    <source>
        <strain evidence="3">J235TASD1</strain>
    </source>
</reference>